<dbReference type="EMBL" id="AP022871">
    <property type="protein sequence ID" value="BCB89287.1"/>
    <property type="molecule type" value="Genomic_DNA"/>
</dbReference>
<dbReference type="KEGG" id="psuu:Psuf_066000"/>
<name>A0A6F8YT25_9ACTN</name>
<evidence type="ECO:0000256" key="1">
    <source>
        <dbReference type="SAM" id="SignalP"/>
    </source>
</evidence>
<evidence type="ECO:0000313" key="2">
    <source>
        <dbReference type="EMBL" id="BCB89287.1"/>
    </source>
</evidence>
<feature type="signal peptide" evidence="1">
    <location>
        <begin position="1"/>
        <end position="20"/>
    </location>
</feature>
<sequence>MRRILTLLAGLTLLTGTAVAVGTPAAAIDPTKGYAGICTGADALSGVTVVIDFQELDGNGGTPAPTITRCSPNASPGTARTGIKALQDAGIAVTGVVQWGLGFVCRLEGRPSATENIPRTGNPTYKEQCVVTPPAQAYWSYWHATGAGTTWTYSSYGALNRNVVPGGFEGWSFSLNKTATTNPPPGVTPTNPAVGPTNPTVSLSVNDLDRRINLGQTTSLTWTSTNATSITAHAVSPASGGGSWSGAKAVPGGTQNITPTAVGVYTYTIKATGTGGTVYTTATLTVQ</sequence>
<reference evidence="2 3" key="1">
    <citation type="submission" date="2020-03" db="EMBL/GenBank/DDBJ databases">
        <title>Whole genome shotgun sequence of Phytohabitans suffuscus NBRC 105367.</title>
        <authorList>
            <person name="Komaki H."/>
            <person name="Tamura T."/>
        </authorList>
    </citation>
    <scope>NUCLEOTIDE SEQUENCE [LARGE SCALE GENOMIC DNA]</scope>
    <source>
        <strain evidence="2 3">NBRC 105367</strain>
    </source>
</reference>
<protein>
    <submittedName>
        <fullName evidence="2">Uncharacterized protein</fullName>
    </submittedName>
</protein>
<gene>
    <name evidence="2" type="ORF">Psuf_066000</name>
</gene>
<reference evidence="2 3" key="2">
    <citation type="submission" date="2020-03" db="EMBL/GenBank/DDBJ databases">
        <authorList>
            <person name="Ichikawa N."/>
            <person name="Kimura A."/>
            <person name="Kitahashi Y."/>
            <person name="Uohara A."/>
        </authorList>
    </citation>
    <scope>NUCLEOTIDE SEQUENCE [LARGE SCALE GENOMIC DNA]</scope>
    <source>
        <strain evidence="2 3">NBRC 105367</strain>
    </source>
</reference>
<dbReference type="Proteomes" id="UP000503011">
    <property type="component" value="Chromosome"/>
</dbReference>
<keyword evidence="3" id="KW-1185">Reference proteome</keyword>
<accession>A0A6F8YT25</accession>
<keyword evidence="1" id="KW-0732">Signal</keyword>
<proteinExistence type="predicted"/>
<feature type="chain" id="PRO_5039005485" evidence="1">
    <location>
        <begin position="21"/>
        <end position="287"/>
    </location>
</feature>
<evidence type="ECO:0000313" key="3">
    <source>
        <dbReference type="Proteomes" id="UP000503011"/>
    </source>
</evidence>
<dbReference type="AlphaFoldDB" id="A0A6F8YT25"/>
<organism evidence="2 3">
    <name type="scientific">Phytohabitans suffuscus</name>
    <dbReference type="NCBI Taxonomy" id="624315"/>
    <lineage>
        <taxon>Bacteria</taxon>
        <taxon>Bacillati</taxon>
        <taxon>Actinomycetota</taxon>
        <taxon>Actinomycetes</taxon>
        <taxon>Micromonosporales</taxon>
        <taxon>Micromonosporaceae</taxon>
    </lineage>
</organism>
<dbReference type="RefSeq" id="WP_197946068.1">
    <property type="nucleotide sequence ID" value="NZ_AP022871.1"/>
</dbReference>